<dbReference type="SMART" id="SM00367">
    <property type="entry name" value="LRR_CC"/>
    <property type="match status" value="2"/>
</dbReference>
<name>A0A7J7P3U9_9MAGN</name>
<dbReference type="SUPFAM" id="SSF52047">
    <property type="entry name" value="RNI-like"/>
    <property type="match status" value="1"/>
</dbReference>
<dbReference type="GO" id="GO:0019005">
    <property type="term" value="C:SCF ubiquitin ligase complex"/>
    <property type="evidence" value="ECO:0007669"/>
    <property type="project" value="TreeGrafter"/>
</dbReference>
<dbReference type="GO" id="GO:0031146">
    <property type="term" value="P:SCF-dependent proteasomal ubiquitin-dependent protein catabolic process"/>
    <property type="evidence" value="ECO:0007669"/>
    <property type="project" value="TreeGrafter"/>
</dbReference>
<dbReference type="PANTHER" id="PTHR13318:SF148">
    <property type="entry name" value="F-BOX PROTEIN MAX2"/>
    <property type="match status" value="1"/>
</dbReference>
<dbReference type="InterPro" id="IPR032675">
    <property type="entry name" value="LRR_dom_sf"/>
</dbReference>
<dbReference type="CDD" id="cd22159">
    <property type="entry name" value="F-box_AtTIR1-like"/>
    <property type="match status" value="1"/>
</dbReference>
<dbReference type="Gene3D" id="3.80.10.10">
    <property type="entry name" value="Ribonuclease Inhibitor"/>
    <property type="match status" value="1"/>
</dbReference>
<dbReference type="PANTHER" id="PTHR13318">
    <property type="entry name" value="PARTNER OF PAIRED, ISOFORM B-RELATED"/>
    <property type="match status" value="1"/>
</dbReference>
<accession>A0A7J7P3U9</accession>
<gene>
    <name evidence="1" type="ORF">GIB67_039944</name>
</gene>
<keyword evidence="2" id="KW-1185">Reference proteome</keyword>
<evidence type="ECO:0000313" key="1">
    <source>
        <dbReference type="EMBL" id="KAF6173993.1"/>
    </source>
</evidence>
<dbReference type="OrthoDB" id="550575at2759"/>
<comment type="caution">
    <text evidence="1">The sequence shown here is derived from an EMBL/GenBank/DDBJ whole genome shotgun (WGS) entry which is preliminary data.</text>
</comment>
<reference evidence="1 2" key="1">
    <citation type="journal article" date="2020" name="IScience">
        <title>Genome Sequencing of the Endangered Kingdonia uniflora (Circaeasteraceae, Ranunculales) Reveals Potential Mechanisms of Evolutionary Specialization.</title>
        <authorList>
            <person name="Sun Y."/>
            <person name="Deng T."/>
            <person name="Zhang A."/>
            <person name="Moore M.J."/>
            <person name="Landis J.B."/>
            <person name="Lin N."/>
            <person name="Zhang H."/>
            <person name="Zhang X."/>
            <person name="Huang J."/>
            <person name="Zhang X."/>
            <person name="Sun H."/>
            <person name="Wang H."/>
        </authorList>
    </citation>
    <scope>NUCLEOTIDE SEQUENCE [LARGE SCALE GENOMIC DNA]</scope>
    <source>
        <strain evidence="1">TB1705</strain>
        <tissue evidence="1">Leaf</tissue>
    </source>
</reference>
<evidence type="ECO:0000313" key="2">
    <source>
        <dbReference type="Proteomes" id="UP000541444"/>
    </source>
</evidence>
<proteinExistence type="predicted"/>
<protein>
    <submittedName>
        <fullName evidence="1">Uncharacterized protein</fullName>
    </submittedName>
</protein>
<dbReference type="Proteomes" id="UP000541444">
    <property type="component" value="Unassembled WGS sequence"/>
</dbReference>
<dbReference type="AlphaFoldDB" id="A0A7J7P3U9"/>
<dbReference type="InterPro" id="IPR006553">
    <property type="entry name" value="Leu-rich_rpt_Cys-con_subtyp"/>
</dbReference>
<dbReference type="FunFam" id="1.20.1280.50:FF:000023">
    <property type="entry name" value="F-box/LRR-repeat protein 4"/>
    <property type="match status" value="1"/>
</dbReference>
<dbReference type="GO" id="GO:0005634">
    <property type="term" value="C:nucleus"/>
    <property type="evidence" value="ECO:0007669"/>
    <property type="project" value="TreeGrafter"/>
</dbReference>
<sequence length="702" mass="79273">MVFDTKLDDIPDAILSNIFSLVSDARSRNSMTLVSRKWLLIERTTRTALTLRGNVRDLFMIPSCFKSVRSLDLSLLSPWGDSLLDSSPDPLLLSHFLAQSFPVLESLTVYARTPSTLEFLVPHWRDLKEVKLVRWHQRCPSPLGSDFVALFQHCVGLSKIDLSSFYCWTEDLPPVFQAYPLVSSSITSLNLLISPSSEGFKSHEVLAISAACPNLKELWAKCMFDPSFIDFVGDEAISGLVSNCPKLCHLHLVKNKGGDVDEEGLTVEDARISRSSLENMFLGLPLLEELVLDVGFNVLSVGSALEMLNSKCSQLKSVKLGQFHGICKAVGSMLDGVAVCRGLEALSVKNSADLSDSSLMQISVGCPKLSKFVLEGCNNITEMGVKNFMLMLKFTLVDVKVSRCRYLNASSTLRALDPIRGRIKRLHLECIWKTELELDEVADRGFDLNELNFDLNNECQEAREFRNISATKRSANNCCDFMDKKKCKYSNEINGNVYHREKTWDRLKYLSLWIPVGQVLSPLHSAGLESCPVLEEIKIRVEGDCRTRTRPMERAFGLSSFTRYPQLKKMQLNCGDAIGYALTAPSGQMDLSLWERFYLSGIRNLNLSELDYWPPQDRDVNQRSLSLPAAGLLQECVTLRKLFIHGTANEHFMKFFLNIPNLRDVQLREDYYPAPEDDMSTEMRVESCRRFEEALNSREIID</sequence>
<organism evidence="1 2">
    <name type="scientific">Kingdonia uniflora</name>
    <dbReference type="NCBI Taxonomy" id="39325"/>
    <lineage>
        <taxon>Eukaryota</taxon>
        <taxon>Viridiplantae</taxon>
        <taxon>Streptophyta</taxon>
        <taxon>Embryophyta</taxon>
        <taxon>Tracheophyta</taxon>
        <taxon>Spermatophyta</taxon>
        <taxon>Magnoliopsida</taxon>
        <taxon>Ranunculales</taxon>
        <taxon>Circaeasteraceae</taxon>
        <taxon>Kingdonia</taxon>
    </lineage>
</organism>
<dbReference type="Gene3D" id="1.20.1280.50">
    <property type="match status" value="1"/>
</dbReference>
<dbReference type="EMBL" id="JACGCM010000309">
    <property type="protein sequence ID" value="KAF6173993.1"/>
    <property type="molecule type" value="Genomic_DNA"/>
</dbReference>